<evidence type="ECO:0000256" key="1">
    <source>
        <dbReference type="ARBA" id="ARBA00010370"/>
    </source>
</evidence>
<dbReference type="SUPFAM" id="SSF55486">
    <property type="entry name" value="Metalloproteases ('zincins'), catalytic domain"/>
    <property type="match status" value="1"/>
</dbReference>
<evidence type="ECO:0000256" key="7">
    <source>
        <dbReference type="PIRSR" id="PIRSR621190-2"/>
    </source>
</evidence>
<keyword evidence="2" id="KW-0645">Protease</keyword>
<comment type="cofactor">
    <cofactor evidence="7">
        <name>Ca(2+)</name>
        <dbReference type="ChEBI" id="CHEBI:29108"/>
    </cofactor>
    <text evidence="7">Can bind about 5 Ca(2+) ions per subunit.</text>
</comment>
<feature type="binding site" evidence="7">
    <location>
        <position position="133"/>
    </location>
    <ligand>
        <name>Ca(2+)</name>
        <dbReference type="ChEBI" id="CHEBI:29108"/>
        <label>3</label>
    </ligand>
</feature>
<comment type="cofactor">
    <cofactor evidence="7">
        <name>Zn(2+)</name>
        <dbReference type="ChEBI" id="CHEBI:29105"/>
    </cofactor>
    <text evidence="7">Binds 2 Zn(2+) ions per subunit.</text>
</comment>
<keyword evidence="5 7" id="KW-0862">Zinc</keyword>
<feature type="binding site" evidence="7">
    <location>
        <position position="136"/>
    </location>
    <ligand>
        <name>Ca(2+)</name>
        <dbReference type="ChEBI" id="CHEBI:29108"/>
        <label>1</label>
    </ligand>
</feature>
<dbReference type="GO" id="GO:0005615">
    <property type="term" value="C:extracellular space"/>
    <property type="evidence" value="ECO:0007669"/>
    <property type="project" value="TreeGrafter"/>
</dbReference>
<evidence type="ECO:0000256" key="3">
    <source>
        <dbReference type="ARBA" id="ARBA00022723"/>
    </source>
</evidence>
<feature type="binding site" evidence="7">
    <location>
        <position position="136"/>
    </location>
    <ligand>
        <name>Ca(2+)</name>
        <dbReference type="ChEBI" id="CHEBI:29108"/>
        <label>3</label>
    </ligand>
</feature>
<dbReference type="InterPro" id="IPR001818">
    <property type="entry name" value="Pept_M10_metallopeptidase"/>
</dbReference>
<keyword evidence="7" id="KW-0106">Calcium</keyword>
<dbReference type="Gene3D" id="3.40.390.10">
    <property type="entry name" value="Collagenase (Catalytic Domain)"/>
    <property type="match status" value="1"/>
</dbReference>
<keyword evidence="4" id="KW-0378">Hydrolase</keyword>
<feature type="binding site" evidence="7">
    <location>
        <position position="127"/>
    </location>
    <ligand>
        <name>Ca(2+)</name>
        <dbReference type="ChEBI" id="CHEBI:29108"/>
        <label>2</label>
    </ligand>
</feature>
<gene>
    <name evidence="9" type="ORF">H0235_017959</name>
</gene>
<feature type="binding site" evidence="7">
    <location>
        <position position="118"/>
    </location>
    <ligand>
        <name>Zn(2+)</name>
        <dbReference type="ChEBI" id="CHEBI:29105"/>
        <label>1</label>
    </ligand>
</feature>
<dbReference type="GO" id="GO:0006508">
    <property type="term" value="P:proteolysis"/>
    <property type="evidence" value="ECO:0007669"/>
    <property type="project" value="UniProtKB-KW"/>
</dbReference>
<organism evidence="9 10">
    <name type="scientific">Vespula pensylvanica</name>
    <name type="common">Western yellow jacket</name>
    <name type="synonym">Wasp</name>
    <dbReference type="NCBI Taxonomy" id="30213"/>
    <lineage>
        <taxon>Eukaryota</taxon>
        <taxon>Metazoa</taxon>
        <taxon>Ecdysozoa</taxon>
        <taxon>Arthropoda</taxon>
        <taxon>Hexapoda</taxon>
        <taxon>Insecta</taxon>
        <taxon>Pterygota</taxon>
        <taxon>Neoptera</taxon>
        <taxon>Endopterygota</taxon>
        <taxon>Hymenoptera</taxon>
        <taxon>Apocrita</taxon>
        <taxon>Aculeata</taxon>
        <taxon>Vespoidea</taxon>
        <taxon>Vespidae</taxon>
        <taxon>Vespinae</taxon>
        <taxon>Vespula</taxon>
    </lineage>
</organism>
<feature type="binding site" evidence="7">
    <location>
        <position position="103"/>
    </location>
    <ligand>
        <name>Zn(2+)</name>
        <dbReference type="ChEBI" id="CHEBI:29105"/>
        <label>1</label>
    </ligand>
</feature>
<evidence type="ECO:0000259" key="8">
    <source>
        <dbReference type="SMART" id="SM00235"/>
    </source>
</evidence>
<name>A0A834MY06_VESPE</name>
<dbReference type="PANTHER" id="PTHR10201:SF308">
    <property type="entry name" value="MATRIX METALLOPROTEINASE 2"/>
    <property type="match status" value="1"/>
</dbReference>
<comment type="similarity">
    <text evidence="1">Belongs to the peptidase M10A family.</text>
</comment>
<dbReference type="GO" id="GO:0031012">
    <property type="term" value="C:extracellular matrix"/>
    <property type="evidence" value="ECO:0007669"/>
    <property type="project" value="InterPro"/>
</dbReference>
<keyword evidence="3 7" id="KW-0479">Metal-binding</keyword>
<feature type="binding site" evidence="7">
    <location>
        <position position="175"/>
    </location>
    <ligand>
        <name>Zn(2+)</name>
        <dbReference type="ChEBI" id="CHEBI:29105"/>
        <label>2</label>
        <note>catalytic</note>
    </ligand>
</feature>
<dbReference type="InterPro" id="IPR024079">
    <property type="entry name" value="MetalloPept_cat_dom_sf"/>
</dbReference>
<comment type="caution">
    <text evidence="9">The sequence shown here is derived from an EMBL/GenBank/DDBJ whole genome shotgun (WGS) entry which is preliminary data.</text>
</comment>
<feature type="binding site" evidence="7">
    <location>
        <position position="110"/>
    </location>
    <ligand>
        <name>Ca(2+)</name>
        <dbReference type="ChEBI" id="CHEBI:29108"/>
        <label>3</label>
    </ligand>
</feature>
<keyword evidence="10" id="KW-1185">Reference proteome</keyword>
<dbReference type="CDD" id="cd04278">
    <property type="entry name" value="ZnMc_MMP"/>
    <property type="match status" value="1"/>
</dbReference>
<dbReference type="GO" id="GO:0030574">
    <property type="term" value="P:collagen catabolic process"/>
    <property type="evidence" value="ECO:0007669"/>
    <property type="project" value="TreeGrafter"/>
</dbReference>
<feature type="binding site" evidence="7">
    <location>
        <position position="157"/>
    </location>
    <ligand>
        <name>Zn(2+)</name>
        <dbReference type="ChEBI" id="CHEBI:29105"/>
        <label>2</label>
        <note>catalytic</note>
    </ligand>
</feature>
<dbReference type="GO" id="GO:0008270">
    <property type="term" value="F:zinc ion binding"/>
    <property type="evidence" value="ECO:0007669"/>
    <property type="project" value="InterPro"/>
</dbReference>
<dbReference type="GO" id="GO:0030198">
    <property type="term" value="P:extracellular matrix organization"/>
    <property type="evidence" value="ECO:0007669"/>
    <property type="project" value="TreeGrafter"/>
</dbReference>
<feature type="binding site" evidence="7">
    <location>
        <position position="111"/>
    </location>
    <ligand>
        <name>Ca(2+)</name>
        <dbReference type="ChEBI" id="CHEBI:29108"/>
        <label>3</label>
    </ligand>
</feature>
<feature type="binding site" evidence="7">
    <location>
        <position position="105"/>
    </location>
    <ligand>
        <name>Zn(2+)</name>
        <dbReference type="ChEBI" id="CHEBI:29105"/>
        <label>1</label>
    </ligand>
</feature>
<dbReference type="InterPro" id="IPR033739">
    <property type="entry name" value="M10A_MMP"/>
</dbReference>
<evidence type="ECO:0000256" key="2">
    <source>
        <dbReference type="ARBA" id="ARBA00022670"/>
    </source>
</evidence>
<evidence type="ECO:0000256" key="6">
    <source>
        <dbReference type="PIRSR" id="PIRSR621190-1"/>
    </source>
</evidence>
<reference evidence="9" key="1">
    <citation type="journal article" date="2020" name="G3 (Bethesda)">
        <title>High-Quality Assemblies for Three Invasive Social Wasps from the &lt;i&gt;Vespula&lt;/i&gt; Genus.</title>
        <authorList>
            <person name="Harrop T.W.R."/>
            <person name="Guhlin J."/>
            <person name="McLaughlin G.M."/>
            <person name="Permina E."/>
            <person name="Stockwell P."/>
            <person name="Gilligan J."/>
            <person name="Le Lec M.F."/>
            <person name="Gruber M.A.M."/>
            <person name="Quinn O."/>
            <person name="Lovegrove M."/>
            <person name="Duncan E.J."/>
            <person name="Remnant E.J."/>
            <person name="Van Eeckhoven J."/>
            <person name="Graham B."/>
            <person name="Knapp R.A."/>
            <person name="Langford K.W."/>
            <person name="Kronenberg Z."/>
            <person name="Press M.O."/>
            <person name="Eacker S.M."/>
            <person name="Wilson-Rankin E.E."/>
            <person name="Purcell J."/>
            <person name="Lester P.J."/>
            <person name="Dearden P.K."/>
        </authorList>
    </citation>
    <scope>NUCLEOTIDE SEQUENCE</scope>
    <source>
        <strain evidence="9">Volc-1</strain>
    </source>
</reference>
<feature type="binding site" evidence="7">
    <location>
        <position position="131"/>
    </location>
    <ligand>
        <name>Zn(2+)</name>
        <dbReference type="ChEBI" id="CHEBI:29105"/>
        <label>1</label>
    </ligand>
</feature>
<dbReference type="AlphaFoldDB" id="A0A834MY06"/>
<protein>
    <recommendedName>
        <fullName evidence="8">Peptidase metallopeptidase domain-containing protein</fullName>
    </recommendedName>
</protein>
<dbReference type="EMBL" id="JACSDY010000024">
    <property type="protein sequence ID" value="KAF7389475.1"/>
    <property type="molecule type" value="Genomic_DNA"/>
</dbReference>
<evidence type="ECO:0000256" key="5">
    <source>
        <dbReference type="ARBA" id="ARBA00022833"/>
    </source>
</evidence>
<feature type="domain" description="Peptidase metallopeptidase" evidence="8">
    <location>
        <begin position="46"/>
        <end position="202"/>
    </location>
</feature>
<feature type="binding site" evidence="7">
    <location>
        <position position="161"/>
    </location>
    <ligand>
        <name>Zn(2+)</name>
        <dbReference type="ChEBI" id="CHEBI:29105"/>
        <label>2</label>
        <note>catalytic</note>
    </ligand>
</feature>
<evidence type="ECO:0000256" key="4">
    <source>
        <dbReference type="ARBA" id="ARBA00022801"/>
    </source>
</evidence>
<dbReference type="PANTHER" id="PTHR10201">
    <property type="entry name" value="MATRIX METALLOPROTEINASE"/>
    <property type="match status" value="1"/>
</dbReference>
<feature type="binding site" evidence="7">
    <location>
        <position position="129"/>
    </location>
    <ligand>
        <name>Ca(2+)</name>
        <dbReference type="ChEBI" id="CHEBI:29108"/>
        <label>2</label>
    </ligand>
</feature>
<dbReference type="InterPro" id="IPR021190">
    <property type="entry name" value="Pept_M10A"/>
</dbReference>
<accession>A0A834MY06</accession>
<evidence type="ECO:0000313" key="9">
    <source>
        <dbReference type="EMBL" id="KAF7389475.1"/>
    </source>
</evidence>
<dbReference type="PRINTS" id="PR00138">
    <property type="entry name" value="MATRIXIN"/>
</dbReference>
<feature type="active site" evidence="6">
    <location>
        <position position="158"/>
    </location>
</feature>
<feature type="binding site" evidence="7">
    <location>
        <position position="93"/>
    </location>
    <ligand>
        <name>Ca(2+)</name>
        <dbReference type="ChEBI" id="CHEBI:29108"/>
        <label>2</label>
    </ligand>
</feature>
<dbReference type="Proteomes" id="UP000600918">
    <property type="component" value="Unassembled WGS sequence"/>
</dbReference>
<proteinExistence type="inferred from homology"/>
<evidence type="ECO:0000313" key="10">
    <source>
        <dbReference type="Proteomes" id="UP000600918"/>
    </source>
</evidence>
<dbReference type="InterPro" id="IPR006026">
    <property type="entry name" value="Peptidase_Metallo"/>
</dbReference>
<feature type="binding site" evidence="7">
    <location>
        <position position="167"/>
    </location>
    <ligand>
        <name>Zn(2+)</name>
        <dbReference type="ChEBI" id="CHEBI:29105"/>
        <label>2</label>
        <note>catalytic</note>
    </ligand>
</feature>
<dbReference type="SMART" id="SM00235">
    <property type="entry name" value="ZnMc"/>
    <property type="match status" value="1"/>
</dbReference>
<dbReference type="Pfam" id="PF00413">
    <property type="entry name" value="Peptidase_M10"/>
    <property type="match status" value="1"/>
</dbReference>
<dbReference type="GO" id="GO:0004222">
    <property type="term" value="F:metalloendopeptidase activity"/>
    <property type="evidence" value="ECO:0007669"/>
    <property type="project" value="InterPro"/>
</dbReference>
<sequence length="229" mass="25205">MAINQCLNHPLYLGYIPSCWIMKEKKGIRGGGGEGGRSGEGDIGGGSCRISLRTNQPSGLETGGVRLELSKALDLWARNSKLTFQEVNSDRADILVYFHRGSHGDGYPFDGRGQILAHAFFPGKDRGGDAHFDEEEIWYLQDSSNEEGTSLFAVAAHEFGHSLGLAHSSVQGALMYPWYQGLSPNYELPEDDRHGIQQMYECLEDSSAGRKRSICHDLEVNLRKEGKAG</sequence>